<name>A0A6B0VIX3_9EURY</name>
<protein>
    <submittedName>
        <fullName evidence="2">Uncharacterized protein</fullName>
    </submittedName>
</protein>
<gene>
    <name evidence="2" type="ORF">GS429_05400</name>
</gene>
<feature type="transmembrane region" description="Helical" evidence="1">
    <location>
        <begin position="303"/>
        <end position="325"/>
    </location>
</feature>
<comment type="caution">
    <text evidence="2">The sequence shown here is derived from an EMBL/GenBank/DDBJ whole genome shotgun (WGS) entry which is preliminary data.</text>
</comment>
<keyword evidence="1" id="KW-0812">Transmembrane</keyword>
<sequence length="481" mass="53023">MSSLRLPDRERDRDAFLPIFLANIFPLVGVLWLGWQPATLVLIYGLELLVSVLLAGGKALFAQQPPPADQEGVITVSEGPLTDKRGSVRIHDSLPPIYLRNVPFALSVILALVMYSVFFGAVVFAIFQSVGGVTDPAVLASVVALVVGQFLEAKRRYFGRRVYERVSPYAVVETPARQLFVLLFSLAFLGLALGSVGSLVLVVCLKLLVEWSSFRAERDETDANRFADGFVAWFAGPSEPTGSLDPVRAPSTDPSARVRPVRKALLLEGLLLGFWKTAFLIPFFGVLWLFIVLVVVSWLDSVFVFWLGVVASAVILLLAVGIQAAKHYLEYGTLEYRRRGDYLVAYDRLLEEPQWAESVVRLRNVSLVSDRFVDRLLGTRTIRVTTGIRSTETERRLGPVDEPDRLVDVFELPLATTDLEPINRPLAIGAGVLAARIVLAAIALIAVPGIPLETRFNGLVVPLFCSLVPWKLWTWACPDGD</sequence>
<keyword evidence="3" id="KW-1185">Reference proteome</keyword>
<feature type="transmembrane region" description="Helical" evidence="1">
    <location>
        <begin position="15"/>
        <end position="35"/>
    </location>
</feature>
<dbReference type="AlphaFoldDB" id="A0A6B0VIX3"/>
<dbReference type="InterPro" id="IPR045466">
    <property type="entry name" value="DUF6498"/>
</dbReference>
<dbReference type="Proteomes" id="UP000434101">
    <property type="component" value="Unassembled WGS sequence"/>
</dbReference>
<proteinExistence type="predicted"/>
<dbReference type="EMBL" id="WUYX01000021">
    <property type="protein sequence ID" value="MXV61508.1"/>
    <property type="molecule type" value="Genomic_DNA"/>
</dbReference>
<keyword evidence="1" id="KW-0472">Membrane</keyword>
<feature type="transmembrane region" description="Helical" evidence="1">
    <location>
        <begin position="426"/>
        <end position="447"/>
    </location>
</feature>
<dbReference type="OrthoDB" id="169315at2157"/>
<organism evidence="2 3">
    <name type="scientific">Natronorubrum halalkaliphilum</name>
    <dbReference type="NCBI Taxonomy" id="2691917"/>
    <lineage>
        <taxon>Archaea</taxon>
        <taxon>Methanobacteriati</taxon>
        <taxon>Methanobacteriota</taxon>
        <taxon>Stenosarchaea group</taxon>
        <taxon>Halobacteria</taxon>
        <taxon>Halobacteriales</taxon>
        <taxon>Natrialbaceae</taxon>
        <taxon>Natronorubrum</taxon>
    </lineage>
</organism>
<dbReference type="Pfam" id="PF20108">
    <property type="entry name" value="DUF6498"/>
    <property type="match status" value="1"/>
</dbReference>
<feature type="transmembrane region" description="Helical" evidence="1">
    <location>
        <begin position="179"/>
        <end position="209"/>
    </location>
</feature>
<evidence type="ECO:0000313" key="3">
    <source>
        <dbReference type="Proteomes" id="UP000434101"/>
    </source>
</evidence>
<feature type="transmembrane region" description="Helical" evidence="1">
    <location>
        <begin position="104"/>
        <end position="127"/>
    </location>
</feature>
<reference evidence="2 3" key="1">
    <citation type="submission" date="2020-01" db="EMBL/GenBank/DDBJ databases">
        <title>Natronorubrum sp. JWXQ-INN 674 isolated from Inner Mongolia Autonomous Region of China.</title>
        <authorList>
            <person name="Xue Q."/>
        </authorList>
    </citation>
    <scope>NUCLEOTIDE SEQUENCE [LARGE SCALE GENOMIC DNA]</scope>
    <source>
        <strain evidence="2 3">JWXQ-INN-674</strain>
    </source>
</reference>
<feature type="transmembrane region" description="Helical" evidence="1">
    <location>
        <begin position="274"/>
        <end position="296"/>
    </location>
</feature>
<evidence type="ECO:0000256" key="1">
    <source>
        <dbReference type="SAM" id="Phobius"/>
    </source>
</evidence>
<feature type="transmembrane region" description="Helical" evidence="1">
    <location>
        <begin position="133"/>
        <end position="151"/>
    </location>
</feature>
<keyword evidence="1" id="KW-1133">Transmembrane helix</keyword>
<evidence type="ECO:0000313" key="2">
    <source>
        <dbReference type="EMBL" id="MXV61508.1"/>
    </source>
</evidence>
<feature type="transmembrane region" description="Helical" evidence="1">
    <location>
        <begin position="41"/>
        <end position="61"/>
    </location>
</feature>
<accession>A0A6B0VIX3</accession>
<dbReference type="RefSeq" id="WP_160063455.1">
    <property type="nucleotide sequence ID" value="NZ_WUYX01000021.1"/>
</dbReference>